<gene>
    <name evidence="2" type="ORF">ACFFGA_06305</name>
</gene>
<organism evidence="2 3">
    <name type="scientific">Winogradskyella pulchriflava</name>
    <dbReference type="NCBI Taxonomy" id="1110688"/>
    <lineage>
        <taxon>Bacteria</taxon>
        <taxon>Pseudomonadati</taxon>
        <taxon>Bacteroidota</taxon>
        <taxon>Flavobacteriia</taxon>
        <taxon>Flavobacteriales</taxon>
        <taxon>Flavobacteriaceae</taxon>
        <taxon>Winogradskyella</taxon>
    </lineage>
</organism>
<sequence>MKLFPLSKNSIALSFVAIITFSFFVAGLFEVLDYVIIQVLLFTSFGALLVIAIFYALKNDNKKNRPEDQLQDDSH</sequence>
<keyword evidence="1" id="KW-0812">Transmembrane</keyword>
<name>A0ABV6Q7E8_9FLAO</name>
<dbReference type="RefSeq" id="WP_386061297.1">
    <property type="nucleotide sequence ID" value="NZ_JBHLTQ010000003.1"/>
</dbReference>
<reference evidence="2 3" key="1">
    <citation type="submission" date="2024-09" db="EMBL/GenBank/DDBJ databases">
        <authorList>
            <person name="Sun Q."/>
            <person name="Mori K."/>
        </authorList>
    </citation>
    <scope>NUCLEOTIDE SEQUENCE [LARGE SCALE GENOMIC DNA]</scope>
    <source>
        <strain evidence="2 3">NCAIM B.02481</strain>
    </source>
</reference>
<keyword evidence="3" id="KW-1185">Reference proteome</keyword>
<evidence type="ECO:0000313" key="2">
    <source>
        <dbReference type="EMBL" id="MFC0604157.1"/>
    </source>
</evidence>
<feature type="transmembrane region" description="Helical" evidence="1">
    <location>
        <begin position="35"/>
        <end position="57"/>
    </location>
</feature>
<feature type="transmembrane region" description="Helical" evidence="1">
    <location>
        <begin position="12"/>
        <end position="29"/>
    </location>
</feature>
<dbReference type="Proteomes" id="UP001589832">
    <property type="component" value="Unassembled WGS sequence"/>
</dbReference>
<evidence type="ECO:0000313" key="3">
    <source>
        <dbReference type="Proteomes" id="UP001589832"/>
    </source>
</evidence>
<evidence type="ECO:0000256" key="1">
    <source>
        <dbReference type="SAM" id="Phobius"/>
    </source>
</evidence>
<keyword evidence="1" id="KW-1133">Transmembrane helix</keyword>
<dbReference type="EMBL" id="JBHLTQ010000003">
    <property type="protein sequence ID" value="MFC0604157.1"/>
    <property type="molecule type" value="Genomic_DNA"/>
</dbReference>
<protein>
    <submittedName>
        <fullName evidence="2">Uncharacterized protein</fullName>
    </submittedName>
</protein>
<accession>A0ABV6Q7E8</accession>
<comment type="caution">
    <text evidence="2">The sequence shown here is derived from an EMBL/GenBank/DDBJ whole genome shotgun (WGS) entry which is preliminary data.</text>
</comment>
<proteinExistence type="predicted"/>
<keyword evidence="1" id="KW-0472">Membrane</keyword>